<dbReference type="EMBL" id="JBHLSV010000010">
    <property type="protein sequence ID" value="MFC0674237.1"/>
    <property type="molecule type" value="Genomic_DNA"/>
</dbReference>
<evidence type="ECO:0000256" key="1">
    <source>
        <dbReference type="SAM" id="Phobius"/>
    </source>
</evidence>
<evidence type="ECO:0000313" key="2">
    <source>
        <dbReference type="EMBL" id="MFC0674237.1"/>
    </source>
</evidence>
<dbReference type="Proteomes" id="UP001589793">
    <property type="component" value="Unassembled WGS sequence"/>
</dbReference>
<evidence type="ECO:0000313" key="3">
    <source>
        <dbReference type="Proteomes" id="UP001589793"/>
    </source>
</evidence>
<feature type="transmembrane region" description="Helical" evidence="1">
    <location>
        <begin position="49"/>
        <end position="69"/>
    </location>
</feature>
<keyword evidence="1" id="KW-0812">Transmembrane</keyword>
<keyword evidence="3" id="KW-1185">Reference proteome</keyword>
<comment type="caution">
    <text evidence="2">The sequence shown here is derived from an EMBL/GenBank/DDBJ whole genome shotgun (WGS) entry which is preliminary data.</text>
</comment>
<reference evidence="2 3" key="1">
    <citation type="submission" date="2024-09" db="EMBL/GenBank/DDBJ databases">
        <authorList>
            <person name="Sun Q."/>
            <person name="Mori K."/>
        </authorList>
    </citation>
    <scope>NUCLEOTIDE SEQUENCE [LARGE SCALE GENOMIC DNA]</scope>
    <source>
        <strain evidence="2 3">CICC 10874</strain>
    </source>
</reference>
<organism evidence="2 3">
    <name type="scientific">Brachybacterium hainanense</name>
    <dbReference type="NCBI Taxonomy" id="1541174"/>
    <lineage>
        <taxon>Bacteria</taxon>
        <taxon>Bacillati</taxon>
        <taxon>Actinomycetota</taxon>
        <taxon>Actinomycetes</taxon>
        <taxon>Micrococcales</taxon>
        <taxon>Dermabacteraceae</taxon>
        <taxon>Brachybacterium</taxon>
    </lineage>
</organism>
<gene>
    <name evidence="2" type="ORF">ACFFF6_09750</name>
</gene>
<sequence length="71" mass="7684">METLILSLFGLSAVAVLGVSAARMLSRRGPRAAQAPRSEREIERDRQSAAVWLCVLAVVVGLAVLAYLFTR</sequence>
<protein>
    <submittedName>
        <fullName evidence="2">Uncharacterized protein</fullName>
    </submittedName>
</protein>
<dbReference type="RefSeq" id="WP_376980171.1">
    <property type="nucleotide sequence ID" value="NZ_JBHLSV010000010.1"/>
</dbReference>
<keyword evidence="1" id="KW-1133">Transmembrane helix</keyword>
<name>A0ABV6RB66_9MICO</name>
<keyword evidence="1" id="KW-0472">Membrane</keyword>
<accession>A0ABV6RB66</accession>
<proteinExistence type="predicted"/>